<dbReference type="Proteomes" id="UP001212841">
    <property type="component" value="Unassembled WGS sequence"/>
</dbReference>
<organism evidence="2 3">
    <name type="scientific">Rhizophlyctis rosea</name>
    <dbReference type="NCBI Taxonomy" id="64517"/>
    <lineage>
        <taxon>Eukaryota</taxon>
        <taxon>Fungi</taxon>
        <taxon>Fungi incertae sedis</taxon>
        <taxon>Chytridiomycota</taxon>
        <taxon>Chytridiomycota incertae sedis</taxon>
        <taxon>Chytridiomycetes</taxon>
        <taxon>Rhizophlyctidales</taxon>
        <taxon>Rhizophlyctidaceae</taxon>
        <taxon>Rhizophlyctis</taxon>
    </lineage>
</organism>
<comment type="caution">
    <text evidence="2">The sequence shown here is derived from an EMBL/GenBank/DDBJ whole genome shotgun (WGS) entry which is preliminary data.</text>
</comment>
<evidence type="ECO:0000313" key="2">
    <source>
        <dbReference type="EMBL" id="KAJ3024809.1"/>
    </source>
</evidence>
<evidence type="ECO:0000256" key="1">
    <source>
        <dbReference type="SAM" id="MobiDB-lite"/>
    </source>
</evidence>
<sequence>RRKAAVDILNHLTRPLSYNPDLLPEFDDPFKAGGYDEMVEELRRRLRLPTSPTPASTTTAAPPAPPSCASITSSVPTTSTSIITPTITAPAAPAPVPAPPSSSSSNQHTWKEKGKRRESGLTQWEIEKREERAKIASRQKGGKMGAKARREERGRQKKEERERKEQEIEKAREREKRRLRNNPSGEDVESDWTLL</sequence>
<dbReference type="AlphaFoldDB" id="A0AAD5RZ71"/>
<keyword evidence="3" id="KW-1185">Reference proteome</keyword>
<evidence type="ECO:0000313" key="3">
    <source>
        <dbReference type="Proteomes" id="UP001212841"/>
    </source>
</evidence>
<reference evidence="2" key="1">
    <citation type="submission" date="2020-05" db="EMBL/GenBank/DDBJ databases">
        <title>Phylogenomic resolution of chytrid fungi.</title>
        <authorList>
            <person name="Stajich J.E."/>
            <person name="Amses K."/>
            <person name="Simmons R."/>
            <person name="Seto K."/>
            <person name="Myers J."/>
            <person name="Bonds A."/>
            <person name="Quandt C.A."/>
            <person name="Barry K."/>
            <person name="Liu P."/>
            <person name="Grigoriev I."/>
            <person name="Longcore J.E."/>
            <person name="James T.Y."/>
        </authorList>
    </citation>
    <scope>NUCLEOTIDE SEQUENCE</scope>
    <source>
        <strain evidence="2">JEL0318</strain>
    </source>
</reference>
<feature type="compositionally biased region" description="Low complexity" evidence="1">
    <location>
        <begin position="48"/>
        <end position="91"/>
    </location>
</feature>
<feature type="compositionally biased region" description="Basic and acidic residues" evidence="1">
    <location>
        <begin position="148"/>
        <end position="176"/>
    </location>
</feature>
<accession>A0AAD5RZ71</accession>
<proteinExistence type="predicted"/>
<dbReference type="EMBL" id="JADGJD010003224">
    <property type="protein sequence ID" value="KAJ3024809.1"/>
    <property type="molecule type" value="Genomic_DNA"/>
</dbReference>
<gene>
    <name evidence="2" type="ORF">HK097_006845</name>
</gene>
<feature type="compositionally biased region" description="Acidic residues" evidence="1">
    <location>
        <begin position="186"/>
        <end position="195"/>
    </location>
</feature>
<name>A0AAD5RZ71_9FUNG</name>
<feature type="compositionally biased region" description="Basic and acidic residues" evidence="1">
    <location>
        <begin position="109"/>
        <end position="134"/>
    </location>
</feature>
<feature type="non-terminal residue" evidence="2">
    <location>
        <position position="195"/>
    </location>
</feature>
<protein>
    <submittedName>
        <fullName evidence="2">Uncharacterized protein</fullName>
    </submittedName>
</protein>
<feature type="region of interest" description="Disordered" evidence="1">
    <location>
        <begin position="45"/>
        <end position="195"/>
    </location>
</feature>